<dbReference type="PANTHER" id="PTHR14187">
    <property type="entry name" value="ALPHA KINASE/ELONGATION FACTOR 2 KINASE"/>
    <property type="match status" value="1"/>
</dbReference>
<sequence length="581" mass="65564">MSSMRKPYNGNQRNLLISMDVGTTFSGVSYCLLDPGIVPEIKAVTRFPAQEHVGGDAKIPSIIYYGQDGSVKAVGAEAAREGILESVEDEGWILCEWFKLHLRPEKSRNDRVSQAIHPLPPNKTAVAVFADFLRYLMECTKSFIIQSMPNGVSFWESVEERIQFVLSHPNGWEGAQQSQMRRAAIQAGLIADSITDRERVQFVTEGEASLHYCLNNGCDASTDGIIVVDAGGGTVDLSAYQRDSNELLMFKEIARPQCHFTGSIFVTNQARQYLQSKLANSRYLEDIDHICRCFDKNTKLTFKNVNDSAFIKFGGVRDRDLDVGIRSGQLKLPGTEVVKFFEPSINSIIEGINAYRTECTDSTKRIDTVFLIGGFAANDYLFEKLEEFLQPKGISVCRPQSYLNKAVADGAASFHVDHFVGSRIARWNYGVEMNYYYDKTNAEHLRREFTTYVDPAGCEMVPKGFDVILKKDTEVAETKEFRRRYCRVYAPDEQDYMSSISDPVLCYRGQNVTPTWVDVDADNYITLCKIKADTTPLIPMARRTRSNGQVYYRLAYAVILSFGLTELKAQYAWIENGVEKR</sequence>
<dbReference type="InterPro" id="IPR043129">
    <property type="entry name" value="ATPase_NBD"/>
</dbReference>
<dbReference type="CDD" id="cd10170">
    <property type="entry name" value="ASKHA_NBD_HSP70"/>
    <property type="match status" value="1"/>
</dbReference>
<evidence type="ECO:0000313" key="2">
    <source>
        <dbReference type="Proteomes" id="UP001498398"/>
    </source>
</evidence>
<comment type="caution">
    <text evidence="1">The sequence shown here is derived from an EMBL/GenBank/DDBJ whole genome shotgun (WGS) entry which is preliminary data.</text>
</comment>
<dbReference type="EMBL" id="JBANRG010000001">
    <property type="protein sequence ID" value="KAK7472142.1"/>
    <property type="molecule type" value="Genomic_DNA"/>
</dbReference>
<keyword evidence="2" id="KW-1185">Reference proteome</keyword>
<gene>
    <name evidence="1" type="ORF">VKT23_000264</name>
</gene>
<reference evidence="1 2" key="1">
    <citation type="submission" date="2024-01" db="EMBL/GenBank/DDBJ databases">
        <title>A draft genome for the cacao thread blight pathogen Marasmiellus scandens.</title>
        <authorList>
            <person name="Baruah I.K."/>
            <person name="Leung J."/>
            <person name="Bukari Y."/>
            <person name="Amoako-Attah I."/>
            <person name="Meinhardt L.W."/>
            <person name="Bailey B.A."/>
            <person name="Cohen S.P."/>
        </authorList>
    </citation>
    <scope>NUCLEOTIDE SEQUENCE [LARGE SCALE GENOMIC DNA]</scope>
    <source>
        <strain evidence="1 2">GH-19</strain>
    </source>
</reference>
<accession>A0ABR1K7H7</accession>
<proteinExistence type="predicted"/>
<evidence type="ECO:0000313" key="1">
    <source>
        <dbReference type="EMBL" id="KAK7472142.1"/>
    </source>
</evidence>
<dbReference type="SUPFAM" id="SSF53067">
    <property type="entry name" value="Actin-like ATPase domain"/>
    <property type="match status" value="2"/>
</dbReference>
<dbReference type="Gene3D" id="3.30.420.40">
    <property type="match status" value="1"/>
</dbReference>
<dbReference type="PANTHER" id="PTHR14187:SF5">
    <property type="entry name" value="HEAT SHOCK 70 KDA PROTEIN 12A"/>
    <property type="match status" value="1"/>
</dbReference>
<name>A0ABR1K7H7_9AGAR</name>
<protein>
    <submittedName>
        <fullName evidence="1">Uncharacterized protein</fullName>
    </submittedName>
</protein>
<dbReference type="Proteomes" id="UP001498398">
    <property type="component" value="Unassembled WGS sequence"/>
</dbReference>
<organism evidence="1 2">
    <name type="scientific">Marasmiellus scandens</name>
    <dbReference type="NCBI Taxonomy" id="2682957"/>
    <lineage>
        <taxon>Eukaryota</taxon>
        <taxon>Fungi</taxon>
        <taxon>Dikarya</taxon>
        <taxon>Basidiomycota</taxon>
        <taxon>Agaricomycotina</taxon>
        <taxon>Agaricomycetes</taxon>
        <taxon>Agaricomycetidae</taxon>
        <taxon>Agaricales</taxon>
        <taxon>Marasmiineae</taxon>
        <taxon>Omphalotaceae</taxon>
        <taxon>Marasmiellus</taxon>
    </lineage>
</organism>